<dbReference type="InterPro" id="IPR004089">
    <property type="entry name" value="MCPsignal_dom"/>
</dbReference>
<dbReference type="Pfam" id="PF00015">
    <property type="entry name" value="MCPsignal"/>
    <property type="match status" value="1"/>
</dbReference>
<dbReference type="InterPro" id="IPR003660">
    <property type="entry name" value="HAMP_dom"/>
</dbReference>
<comment type="similarity">
    <text evidence="6">Belongs to the methyl-accepting chemotaxis (MCP) protein family.</text>
</comment>
<evidence type="ECO:0000256" key="8">
    <source>
        <dbReference type="SAM" id="Coils"/>
    </source>
</evidence>
<evidence type="ECO:0000313" key="13">
    <source>
        <dbReference type="Proteomes" id="UP000199657"/>
    </source>
</evidence>
<protein>
    <submittedName>
        <fullName evidence="12">Twitching motility protein PilJ</fullName>
    </submittedName>
</protein>
<evidence type="ECO:0000256" key="9">
    <source>
        <dbReference type="SAM" id="Phobius"/>
    </source>
</evidence>
<dbReference type="GO" id="GO:0016020">
    <property type="term" value="C:membrane"/>
    <property type="evidence" value="ECO:0007669"/>
    <property type="project" value="UniProtKB-SubCell"/>
</dbReference>
<feature type="domain" description="HAMP" evidence="11">
    <location>
        <begin position="354"/>
        <end position="405"/>
    </location>
</feature>
<dbReference type="Gene3D" id="1.10.287.950">
    <property type="entry name" value="Methyl-accepting chemotaxis protein"/>
    <property type="match status" value="1"/>
</dbReference>
<sequence length="687" mass="73743">MKGAQNTASAERMGKAVTVLSGLVIIAIILMVVSFAYTAYHARYDAEYIERAEAVRVLSQTVAKNASEAANGRTDAFFMLRDARDELAEHYAVLTDGNPETGLPPTAEVSEEAGEQLEQVSRAWLRIDGHVATIMDRQDMVVTVNELADRFRVSVPELQRVAEDAATDLSEAGAPSAQGYYVGQLMLHSERIRRHTGDMLRGGVGNELADQRLDQSKDDLRLVLDSLLGDGELPVPAVTDDQVLASLQDVDERFGTLEQQVDEILAGASDLYLVRDAASEIFSDSRQIDAASNGLLDVYRDLPAARPLQEWYGFAFGGLALALLVARGFMTRVQARRELAASEEEKQRADEQSRKNQQAILDLLDEIQGLSEGDLTVQASVDEAFTGAIGDAFNDAIEALRSLVTTINDTSVQVSSAAQQTQATAMHLAEASDHQAHQITAASAAVNEMAVSIDQVSKNSEESADVAQRSVELATRGGETVRRTIDGMDSIREQIQETSKRIKRLGESSQEIGNIVELINDIADQTNILALNASIQAAMAGEAGRGFAVVADEVQRLAERSGNATKQIEALVKTIQTDTNEAVISMEQSTSGVVSGAHQAEEAGEALREIETTSQQLAGLIQNISEAAGQQAQAAANISDTMNVIQEITSQTSAGTNETATSIGNLADLANELRESVAGFKLPDNRG</sequence>
<evidence type="ECO:0000256" key="1">
    <source>
        <dbReference type="ARBA" id="ARBA00004141"/>
    </source>
</evidence>
<keyword evidence="2 9" id="KW-0812">Transmembrane</keyword>
<name>A0A1H8TQB1_9GAMM</name>
<dbReference type="FunFam" id="1.10.287.950:FF:000001">
    <property type="entry name" value="Methyl-accepting chemotaxis sensory transducer"/>
    <property type="match status" value="1"/>
</dbReference>
<evidence type="ECO:0000256" key="7">
    <source>
        <dbReference type="PROSITE-ProRule" id="PRU00284"/>
    </source>
</evidence>
<keyword evidence="13" id="KW-1185">Reference proteome</keyword>
<feature type="transmembrane region" description="Helical" evidence="9">
    <location>
        <begin position="20"/>
        <end position="40"/>
    </location>
</feature>
<feature type="coiled-coil region" evidence="8">
    <location>
        <begin position="332"/>
        <end position="359"/>
    </location>
</feature>
<evidence type="ECO:0000256" key="3">
    <source>
        <dbReference type="ARBA" id="ARBA00022989"/>
    </source>
</evidence>
<dbReference type="Pfam" id="PF13675">
    <property type="entry name" value="PilJ"/>
    <property type="match status" value="1"/>
</dbReference>
<dbReference type="Proteomes" id="UP000199657">
    <property type="component" value="Unassembled WGS sequence"/>
</dbReference>
<dbReference type="GO" id="GO:0006935">
    <property type="term" value="P:chemotaxis"/>
    <property type="evidence" value="ECO:0007669"/>
    <property type="project" value="UniProtKB-ARBA"/>
</dbReference>
<dbReference type="RefSeq" id="WP_245754018.1">
    <property type="nucleotide sequence ID" value="NZ_FOEG01000004.1"/>
</dbReference>
<keyword evidence="5 7" id="KW-0807">Transducer</keyword>
<dbReference type="PROSITE" id="PS50885">
    <property type="entry name" value="HAMP"/>
    <property type="match status" value="1"/>
</dbReference>
<evidence type="ECO:0000256" key="5">
    <source>
        <dbReference type="ARBA" id="ARBA00023224"/>
    </source>
</evidence>
<evidence type="ECO:0000259" key="10">
    <source>
        <dbReference type="PROSITE" id="PS50111"/>
    </source>
</evidence>
<organism evidence="12 13">
    <name type="scientific">Aquisalimonas asiatica</name>
    <dbReference type="NCBI Taxonomy" id="406100"/>
    <lineage>
        <taxon>Bacteria</taxon>
        <taxon>Pseudomonadati</taxon>
        <taxon>Pseudomonadota</taxon>
        <taxon>Gammaproteobacteria</taxon>
        <taxon>Chromatiales</taxon>
        <taxon>Ectothiorhodospiraceae</taxon>
        <taxon>Aquisalimonas</taxon>
    </lineage>
</organism>
<dbReference type="STRING" id="406100.SAMN04488052_104380"/>
<dbReference type="PANTHER" id="PTHR32089:SF119">
    <property type="entry name" value="METHYL-ACCEPTING CHEMOTAXIS PROTEIN CTPL"/>
    <property type="match status" value="1"/>
</dbReference>
<keyword evidence="3 9" id="KW-1133">Transmembrane helix</keyword>
<feature type="domain" description="Methyl-accepting transducer" evidence="10">
    <location>
        <begin position="410"/>
        <end position="646"/>
    </location>
</feature>
<evidence type="ECO:0000259" key="11">
    <source>
        <dbReference type="PROSITE" id="PS50885"/>
    </source>
</evidence>
<dbReference type="AlphaFoldDB" id="A0A1H8TQB1"/>
<dbReference type="CDD" id="cd11386">
    <property type="entry name" value="MCP_signal"/>
    <property type="match status" value="1"/>
</dbReference>
<dbReference type="SMART" id="SM00283">
    <property type="entry name" value="MA"/>
    <property type="match status" value="1"/>
</dbReference>
<dbReference type="PANTHER" id="PTHR32089">
    <property type="entry name" value="METHYL-ACCEPTING CHEMOTAXIS PROTEIN MCPB"/>
    <property type="match status" value="1"/>
</dbReference>
<evidence type="ECO:0000256" key="6">
    <source>
        <dbReference type="ARBA" id="ARBA00029447"/>
    </source>
</evidence>
<dbReference type="SUPFAM" id="SSF58104">
    <property type="entry name" value="Methyl-accepting chemotaxis protein (MCP) signaling domain"/>
    <property type="match status" value="1"/>
</dbReference>
<dbReference type="EMBL" id="FOEG01000004">
    <property type="protein sequence ID" value="SEO93051.1"/>
    <property type="molecule type" value="Genomic_DNA"/>
</dbReference>
<reference evidence="12 13" key="1">
    <citation type="submission" date="2016-10" db="EMBL/GenBank/DDBJ databases">
        <authorList>
            <person name="de Groot N.N."/>
        </authorList>
    </citation>
    <scope>NUCLEOTIDE SEQUENCE [LARGE SCALE GENOMIC DNA]</scope>
    <source>
        <strain evidence="12 13">CGMCC 1.6291</strain>
    </source>
</reference>
<accession>A0A1H8TQB1</accession>
<evidence type="ECO:0000256" key="4">
    <source>
        <dbReference type="ARBA" id="ARBA00023136"/>
    </source>
</evidence>
<proteinExistence type="inferred from homology"/>
<gene>
    <name evidence="12" type="ORF">SAMN04488052_104380</name>
</gene>
<keyword evidence="8" id="KW-0175">Coiled coil</keyword>
<dbReference type="InterPro" id="IPR029095">
    <property type="entry name" value="NarX-like_N"/>
</dbReference>
<dbReference type="GO" id="GO:0007165">
    <property type="term" value="P:signal transduction"/>
    <property type="evidence" value="ECO:0007669"/>
    <property type="project" value="UniProtKB-KW"/>
</dbReference>
<evidence type="ECO:0000256" key="2">
    <source>
        <dbReference type="ARBA" id="ARBA00022692"/>
    </source>
</evidence>
<comment type="subcellular location">
    <subcellularLocation>
        <location evidence="1">Membrane</location>
        <topology evidence="1">Multi-pass membrane protein</topology>
    </subcellularLocation>
</comment>
<evidence type="ECO:0000313" key="12">
    <source>
        <dbReference type="EMBL" id="SEO93051.1"/>
    </source>
</evidence>
<dbReference type="PROSITE" id="PS50111">
    <property type="entry name" value="CHEMOTAXIS_TRANSDUC_2"/>
    <property type="match status" value="1"/>
</dbReference>
<keyword evidence="4 9" id="KW-0472">Membrane</keyword>